<dbReference type="Proteomes" id="UP000189229">
    <property type="component" value="Unassembled WGS sequence"/>
</dbReference>
<name>A0A1V3WYW6_MYCKA</name>
<protein>
    <submittedName>
        <fullName evidence="3">Wax ester synthase-like Acyl-CoA acyltransferase domain protein</fullName>
    </submittedName>
</protein>
<reference evidence="2 5" key="2">
    <citation type="submission" date="2020-07" db="EMBL/GenBank/DDBJ databases">
        <title>Mycobacterium kansasii (former subtype) with zoonotic potential isolated from diseased indoor pet cat, Japan.</title>
        <authorList>
            <person name="Fukano H."/>
            <person name="Terazono T."/>
            <person name="Hoshino Y."/>
        </authorList>
    </citation>
    <scope>NUCLEOTIDE SEQUENCE [LARGE SCALE GENOMIC DNA]</scope>
    <source>
        <strain evidence="2 5">Kuro-I</strain>
    </source>
</reference>
<dbReference type="AlphaFoldDB" id="A0A1V3WYW6"/>
<reference evidence="3 4" key="1">
    <citation type="submission" date="2017-02" db="EMBL/GenBank/DDBJ databases">
        <title>Complete genome sequences of Mycobacterium kansasii strains isolated from rhesus macaques.</title>
        <authorList>
            <person name="Panda A."/>
            <person name="Nagaraj S."/>
            <person name="Zhao X."/>
            <person name="Tettelin H."/>
            <person name="Detolla L.J."/>
        </authorList>
    </citation>
    <scope>NUCLEOTIDE SEQUENCE [LARGE SCALE GENOMIC DNA]</scope>
    <source>
        <strain evidence="3 4">11-3813</strain>
    </source>
</reference>
<keyword evidence="5" id="KW-1185">Reference proteome</keyword>
<gene>
    <name evidence="3" type="ORF">BZL30_5610</name>
    <name evidence="2" type="ORF">NIIDMKKI_25760</name>
</gene>
<dbReference type="GO" id="GO:0019432">
    <property type="term" value="P:triglyceride biosynthetic process"/>
    <property type="evidence" value="ECO:0007669"/>
    <property type="project" value="UniProtKB-UniPathway"/>
</dbReference>
<dbReference type="InterPro" id="IPR004255">
    <property type="entry name" value="O-acyltransferase_WSD1_N"/>
</dbReference>
<dbReference type="EMBL" id="AP023343">
    <property type="protein sequence ID" value="BCI87370.1"/>
    <property type="molecule type" value="Genomic_DNA"/>
</dbReference>
<evidence type="ECO:0000313" key="4">
    <source>
        <dbReference type="Proteomes" id="UP000189229"/>
    </source>
</evidence>
<dbReference type="InterPro" id="IPR023213">
    <property type="entry name" value="CAT-like_dom_sf"/>
</dbReference>
<dbReference type="SUPFAM" id="SSF52777">
    <property type="entry name" value="CoA-dependent acyltransferases"/>
    <property type="match status" value="1"/>
</dbReference>
<dbReference type="EMBL" id="MVBM01000005">
    <property type="protein sequence ID" value="OOK72097.1"/>
    <property type="molecule type" value="Genomic_DNA"/>
</dbReference>
<feature type="domain" description="O-acyltransferase WSD1-like N-terminal" evidence="1">
    <location>
        <begin position="4"/>
        <end position="155"/>
    </location>
</feature>
<keyword evidence="3" id="KW-0012">Acyltransferase</keyword>
<evidence type="ECO:0000313" key="3">
    <source>
        <dbReference type="EMBL" id="OOK72097.1"/>
    </source>
</evidence>
<evidence type="ECO:0000313" key="5">
    <source>
        <dbReference type="Proteomes" id="UP000516380"/>
    </source>
</evidence>
<organism evidence="3 4">
    <name type="scientific">Mycobacterium kansasii</name>
    <dbReference type="NCBI Taxonomy" id="1768"/>
    <lineage>
        <taxon>Bacteria</taxon>
        <taxon>Bacillati</taxon>
        <taxon>Actinomycetota</taxon>
        <taxon>Actinomycetes</taxon>
        <taxon>Mycobacteriales</taxon>
        <taxon>Mycobacteriaceae</taxon>
        <taxon>Mycobacterium</taxon>
    </lineage>
</organism>
<evidence type="ECO:0000259" key="1">
    <source>
        <dbReference type="Pfam" id="PF03007"/>
    </source>
</evidence>
<dbReference type="UniPathway" id="UPA00282"/>
<keyword evidence="3" id="KW-0808">Transferase</keyword>
<evidence type="ECO:0000313" key="2">
    <source>
        <dbReference type="EMBL" id="BCI87370.1"/>
    </source>
</evidence>
<dbReference type="Gene3D" id="3.30.559.10">
    <property type="entry name" value="Chloramphenicol acetyltransferase-like domain"/>
    <property type="match status" value="1"/>
</dbReference>
<accession>A0A1V3WYW6</accession>
<dbReference type="GO" id="GO:0004144">
    <property type="term" value="F:diacylglycerol O-acyltransferase activity"/>
    <property type="evidence" value="ECO:0007669"/>
    <property type="project" value="InterPro"/>
</dbReference>
<dbReference type="Pfam" id="PF03007">
    <property type="entry name" value="WS_DGAT_cat"/>
    <property type="match status" value="1"/>
</dbReference>
<dbReference type="Proteomes" id="UP000516380">
    <property type="component" value="Chromosome"/>
</dbReference>
<proteinExistence type="predicted"/>
<sequence length="185" mass="20530">MEHLTALDAAFLEVEDSDPHVSLAIGGLSIIEGPVPAFDEFLSGLVERASVIPRFRQILRTHPLDLGPPEWVDDPHFDISRHLHRLALPHPGGDAELFEMIATVMERRLDRERPLWDCFMIEGLSDDRWAVLTKLHHCMADGIATAQMLARFNDGAAATLSPPISGPRRNPIGMGLVCRRSASTR</sequence>